<comment type="caution">
    <text evidence="1">The sequence shown here is derived from an EMBL/GenBank/DDBJ whole genome shotgun (WGS) entry which is preliminary data.</text>
</comment>
<reference evidence="1 2" key="2">
    <citation type="journal article" date="2022" name="Mol. Ecol. Resour.">
        <title>The genomes of chicory, endive, great burdock and yacon provide insights into Asteraceae paleo-polyploidization history and plant inulin production.</title>
        <authorList>
            <person name="Fan W."/>
            <person name="Wang S."/>
            <person name="Wang H."/>
            <person name="Wang A."/>
            <person name="Jiang F."/>
            <person name="Liu H."/>
            <person name="Zhao H."/>
            <person name="Xu D."/>
            <person name="Zhang Y."/>
        </authorList>
    </citation>
    <scope>NUCLEOTIDE SEQUENCE [LARGE SCALE GENOMIC DNA]</scope>
    <source>
        <strain evidence="2">cv. Niubang</strain>
    </source>
</reference>
<evidence type="ECO:0000313" key="2">
    <source>
        <dbReference type="Proteomes" id="UP001055879"/>
    </source>
</evidence>
<keyword evidence="2" id="KW-1185">Reference proteome</keyword>
<accession>A0ACB8YKW8</accession>
<evidence type="ECO:0000313" key="1">
    <source>
        <dbReference type="EMBL" id="KAI3685773.1"/>
    </source>
</evidence>
<protein>
    <submittedName>
        <fullName evidence="1">Uncharacterized protein</fullName>
    </submittedName>
</protein>
<proteinExistence type="predicted"/>
<dbReference type="Proteomes" id="UP001055879">
    <property type="component" value="Linkage Group LG12"/>
</dbReference>
<name>A0ACB8YKW8_ARCLA</name>
<sequence length="73" mass="7984">MAEEGRSSTIFIKINSQSQLGVYQIERIFGNGVSARLALVVSEQCLRDIGVGAYDSDGSCAGFRKWENVSRVL</sequence>
<reference evidence="2" key="1">
    <citation type="journal article" date="2022" name="Mol. Ecol. Resour.">
        <title>The genomes of chicory, endive, great burdock and yacon provide insights into Asteraceae palaeo-polyploidization history and plant inulin production.</title>
        <authorList>
            <person name="Fan W."/>
            <person name="Wang S."/>
            <person name="Wang H."/>
            <person name="Wang A."/>
            <person name="Jiang F."/>
            <person name="Liu H."/>
            <person name="Zhao H."/>
            <person name="Xu D."/>
            <person name="Zhang Y."/>
        </authorList>
    </citation>
    <scope>NUCLEOTIDE SEQUENCE [LARGE SCALE GENOMIC DNA]</scope>
    <source>
        <strain evidence="2">cv. Niubang</strain>
    </source>
</reference>
<organism evidence="1 2">
    <name type="scientific">Arctium lappa</name>
    <name type="common">Greater burdock</name>
    <name type="synonym">Lappa major</name>
    <dbReference type="NCBI Taxonomy" id="4217"/>
    <lineage>
        <taxon>Eukaryota</taxon>
        <taxon>Viridiplantae</taxon>
        <taxon>Streptophyta</taxon>
        <taxon>Embryophyta</taxon>
        <taxon>Tracheophyta</taxon>
        <taxon>Spermatophyta</taxon>
        <taxon>Magnoliopsida</taxon>
        <taxon>eudicotyledons</taxon>
        <taxon>Gunneridae</taxon>
        <taxon>Pentapetalae</taxon>
        <taxon>asterids</taxon>
        <taxon>campanulids</taxon>
        <taxon>Asterales</taxon>
        <taxon>Asteraceae</taxon>
        <taxon>Carduoideae</taxon>
        <taxon>Cardueae</taxon>
        <taxon>Arctiinae</taxon>
        <taxon>Arctium</taxon>
    </lineage>
</organism>
<gene>
    <name evidence="1" type="ORF">L6452_35031</name>
</gene>
<dbReference type="EMBL" id="CM042058">
    <property type="protein sequence ID" value="KAI3685773.1"/>
    <property type="molecule type" value="Genomic_DNA"/>
</dbReference>